<dbReference type="Proteomes" id="UP000595917">
    <property type="component" value="Chromosome"/>
</dbReference>
<keyword evidence="3 4" id="KW-0732">Signal</keyword>
<dbReference type="PANTHER" id="PTHR46847">
    <property type="entry name" value="D-ALLOSE-BINDING PERIPLASMIC PROTEIN-RELATED"/>
    <property type="match status" value="1"/>
</dbReference>
<dbReference type="GO" id="GO:0030246">
    <property type="term" value="F:carbohydrate binding"/>
    <property type="evidence" value="ECO:0007669"/>
    <property type="project" value="UniProtKB-ARBA"/>
</dbReference>
<reference evidence="6" key="1">
    <citation type="submission" date="2021-01" db="EMBL/GenBank/DDBJ databases">
        <title>Description of Breznakiella homolactica.</title>
        <authorList>
            <person name="Song Y."/>
            <person name="Brune A."/>
        </authorList>
    </citation>
    <scope>NUCLEOTIDE SEQUENCE</scope>
    <source>
        <strain evidence="6">RmG30</strain>
    </source>
</reference>
<sequence>MRNLKNIYVLLISCLLALAMTASVFAGGSKDSGTTETFVYETKGPSGESPTSYDDVVLSDADMAAVRQNRYKAAILMHESTDWVNAVIAGARDMFGKLGIDVVAVTDAQMDSNKQRTDIETALALKPDIIVTLVVDPVSGAVALRQAINQGVKVVLISNLPSGFVHGKDYAGIVTDDLFAMGKSVAEMIGDSLGGKGEVALMFHDADYYVTNQRDKAVEAVLRRDYPEIKIVTKQGIVNPSDGDTITSAILTQYPRVNAVYAPWDSIAEGTVAAVRASGRKDVGVFTIDLGANSAMDLVKGGSMKGMVADLPYVLGETLAKMGALSALGKDTPAFVTVPAIKVTKDNIRTEWQRSLNRPLPPEVQQAMQ</sequence>
<evidence type="ECO:0000256" key="4">
    <source>
        <dbReference type="SAM" id="SignalP"/>
    </source>
</evidence>
<protein>
    <submittedName>
        <fullName evidence="6">Substrate-binding domain-containing protein</fullName>
    </submittedName>
</protein>
<evidence type="ECO:0000256" key="1">
    <source>
        <dbReference type="ARBA" id="ARBA00004196"/>
    </source>
</evidence>
<evidence type="ECO:0000256" key="2">
    <source>
        <dbReference type="ARBA" id="ARBA00007639"/>
    </source>
</evidence>
<dbReference type="SUPFAM" id="SSF53822">
    <property type="entry name" value="Periplasmic binding protein-like I"/>
    <property type="match status" value="1"/>
</dbReference>
<evidence type="ECO:0000256" key="3">
    <source>
        <dbReference type="ARBA" id="ARBA00022729"/>
    </source>
</evidence>
<dbReference type="Pfam" id="PF13407">
    <property type="entry name" value="Peripla_BP_4"/>
    <property type="match status" value="1"/>
</dbReference>
<feature type="chain" id="PRO_5030683448" evidence="4">
    <location>
        <begin position="27"/>
        <end position="369"/>
    </location>
</feature>
<feature type="signal peptide" evidence="4">
    <location>
        <begin position="1"/>
        <end position="26"/>
    </location>
</feature>
<evidence type="ECO:0000313" key="7">
    <source>
        <dbReference type="Proteomes" id="UP000595917"/>
    </source>
</evidence>
<comment type="subcellular location">
    <subcellularLocation>
        <location evidence="1">Cell envelope</location>
    </subcellularLocation>
</comment>
<evidence type="ECO:0000259" key="5">
    <source>
        <dbReference type="Pfam" id="PF13407"/>
    </source>
</evidence>
<dbReference type="AlphaFoldDB" id="A0A7T8BB85"/>
<dbReference type="CDD" id="cd06316">
    <property type="entry name" value="PBP1_ABC_sugar_binding-like"/>
    <property type="match status" value="1"/>
</dbReference>
<keyword evidence="7" id="KW-1185">Reference proteome</keyword>
<dbReference type="InterPro" id="IPR028082">
    <property type="entry name" value="Peripla_BP_I"/>
</dbReference>
<accession>A0A7T8BB85</accession>
<comment type="similarity">
    <text evidence="2">Belongs to the bacterial solute-binding protein 2 family.</text>
</comment>
<dbReference type="EMBL" id="CP067089">
    <property type="protein sequence ID" value="QQO10146.1"/>
    <property type="molecule type" value="Genomic_DNA"/>
</dbReference>
<dbReference type="InterPro" id="IPR025997">
    <property type="entry name" value="SBP_2_dom"/>
</dbReference>
<dbReference type="GO" id="GO:0030313">
    <property type="term" value="C:cell envelope"/>
    <property type="evidence" value="ECO:0007669"/>
    <property type="project" value="UniProtKB-SubCell"/>
</dbReference>
<dbReference type="Gene3D" id="3.40.50.2300">
    <property type="match status" value="2"/>
</dbReference>
<proteinExistence type="inferred from homology"/>
<organism evidence="6 7">
    <name type="scientific">Breznakiella homolactica</name>
    <dbReference type="NCBI Taxonomy" id="2798577"/>
    <lineage>
        <taxon>Bacteria</taxon>
        <taxon>Pseudomonadati</taxon>
        <taxon>Spirochaetota</taxon>
        <taxon>Spirochaetia</taxon>
        <taxon>Spirochaetales</taxon>
        <taxon>Breznakiellaceae</taxon>
        <taxon>Breznakiella</taxon>
    </lineage>
</organism>
<dbReference type="RefSeq" id="WP_215627450.1">
    <property type="nucleotide sequence ID" value="NZ_CP067089.2"/>
</dbReference>
<evidence type="ECO:0000313" key="6">
    <source>
        <dbReference type="EMBL" id="QQO10146.1"/>
    </source>
</evidence>
<gene>
    <name evidence="6" type="ORF">JFL75_04290</name>
</gene>
<feature type="domain" description="Periplasmic binding protein" evidence="5">
    <location>
        <begin position="78"/>
        <end position="330"/>
    </location>
</feature>
<dbReference type="PANTHER" id="PTHR46847:SF1">
    <property type="entry name" value="D-ALLOSE-BINDING PERIPLASMIC PROTEIN-RELATED"/>
    <property type="match status" value="1"/>
</dbReference>
<dbReference type="KEGG" id="bhc:JFL75_04290"/>
<name>A0A7T8BB85_9SPIR</name>